<dbReference type="InterPro" id="IPR051218">
    <property type="entry name" value="Sec_MonoDiacylglyc_Lipase"/>
</dbReference>
<comment type="caution">
    <text evidence="2">The sequence shown here is derived from an EMBL/GenBank/DDBJ whole genome shotgun (WGS) entry which is preliminary data.</text>
</comment>
<dbReference type="InterPro" id="IPR029058">
    <property type="entry name" value="AB_hydrolase_fold"/>
</dbReference>
<dbReference type="PANTHER" id="PTHR45856:SF24">
    <property type="entry name" value="FUNGAL LIPASE-LIKE DOMAIN-CONTAINING PROTEIN"/>
    <property type="match status" value="1"/>
</dbReference>
<evidence type="ECO:0000313" key="3">
    <source>
        <dbReference type="Proteomes" id="UP000316476"/>
    </source>
</evidence>
<name>A0A5C6G1C1_9PLAN</name>
<protein>
    <submittedName>
        <fullName evidence="2">Lipase (Class 3)</fullName>
    </submittedName>
</protein>
<organism evidence="2 3">
    <name type="scientific">Crateriforma conspicua</name>
    <dbReference type="NCBI Taxonomy" id="2527996"/>
    <lineage>
        <taxon>Bacteria</taxon>
        <taxon>Pseudomonadati</taxon>
        <taxon>Planctomycetota</taxon>
        <taxon>Planctomycetia</taxon>
        <taxon>Planctomycetales</taxon>
        <taxon>Planctomycetaceae</taxon>
        <taxon>Crateriforma</taxon>
    </lineage>
</organism>
<dbReference type="InterPro" id="IPR002921">
    <property type="entry name" value="Fungal_lipase-type"/>
</dbReference>
<dbReference type="Pfam" id="PF01764">
    <property type="entry name" value="Lipase_3"/>
    <property type="match status" value="1"/>
</dbReference>
<dbReference type="Proteomes" id="UP000316476">
    <property type="component" value="Unassembled WGS sequence"/>
</dbReference>
<dbReference type="GO" id="GO:0006629">
    <property type="term" value="P:lipid metabolic process"/>
    <property type="evidence" value="ECO:0007669"/>
    <property type="project" value="InterPro"/>
</dbReference>
<dbReference type="EMBL" id="SJPZ01000001">
    <property type="protein sequence ID" value="TWU67290.1"/>
    <property type="molecule type" value="Genomic_DNA"/>
</dbReference>
<feature type="domain" description="Fungal lipase-type" evidence="1">
    <location>
        <begin position="60"/>
        <end position="185"/>
    </location>
</feature>
<evidence type="ECO:0000259" key="1">
    <source>
        <dbReference type="Pfam" id="PF01764"/>
    </source>
</evidence>
<dbReference type="Gene3D" id="3.40.50.1820">
    <property type="entry name" value="alpha/beta hydrolase"/>
    <property type="match status" value="1"/>
</dbReference>
<proteinExistence type="predicted"/>
<reference evidence="2 3" key="1">
    <citation type="submission" date="2019-02" db="EMBL/GenBank/DDBJ databases">
        <title>Deep-cultivation of Planctomycetes and their phenomic and genomic characterization uncovers novel biology.</title>
        <authorList>
            <person name="Wiegand S."/>
            <person name="Jogler M."/>
            <person name="Boedeker C."/>
            <person name="Pinto D."/>
            <person name="Vollmers J."/>
            <person name="Rivas-Marin E."/>
            <person name="Kohn T."/>
            <person name="Peeters S.H."/>
            <person name="Heuer A."/>
            <person name="Rast P."/>
            <person name="Oberbeckmann S."/>
            <person name="Bunk B."/>
            <person name="Jeske O."/>
            <person name="Meyerdierks A."/>
            <person name="Storesund J.E."/>
            <person name="Kallscheuer N."/>
            <person name="Luecker S."/>
            <person name="Lage O.M."/>
            <person name="Pohl T."/>
            <person name="Merkel B.J."/>
            <person name="Hornburger P."/>
            <person name="Mueller R.-W."/>
            <person name="Bruemmer F."/>
            <person name="Labrenz M."/>
            <person name="Spormann A.M."/>
            <person name="Op Den Camp H."/>
            <person name="Overmann J."/>
            <person name="Amann R."/>
            <person name="Jetten M.S.M."/>
            <person name="Mascher T."/>
            <person name="Medema M.H."/>
            <person name="Devos D.P."/>
            <person name="Kaster A.-K."/>
            <person name="Ovreas L."/>
            <person name="Rohde M."/>
            <person name="Galperin M.Y."/>
            <person name="Jogler C."/>
        </authorList>
    </citation>
    <scope>NUCLEOTIDE SEQUENCE [LARGE SCALE GENOMIC DNA]</scope>
    <source>
        <strain evidence="2 3">V7</strain>
    </source>
</reference>
<dbReference type="PANTHER" id="PTHR45856">
    <property type="entry name" value="ALPHA/BETA-HYDROLASES SUPERFAMILY PROTEIN"/>
    <property type="match status" value="1"/>
</dbReference>
<evidence type="ECO:0000313" key="2">
    <source>
        <dbReference type="EMBL" id="TWU67290.1"/>
    </source>
</evidence>
<dbReference type="OrthoDB" id="5522031at2"/>
<dbReference type="SUPFAM" id="SSF53474">
    <property type="entry name" value="alpha/beta-Hydrolases"/>
    <property type="match status" value="1"/>
</dbReference>
<dbReference type="CDD" id="cd00519">
    <property type="entry name" value="Lipase_3"/>
    <property type="match status" value="1"/>
</dbReference>
<dbReference type="RefSeq" id="WP_146413723.1">
    <property type="nucleotide sequence ID" value="NZ_SJPZ01000001.1"/>
</dbReference>
<accession>A0A5C6G1C1</accession>
<gene>
    <name evidence="2" type="ORF">V7x_28640</name>
</gene>
<sequence>MNTETFAKLSALAYRQHGETESQWQSALADRLAAMGFERLRAFDRVDTQGFIAMRGGDVVVVFRGTEPQRLADVRADRWFWPTRDRHGRAHEGFAAALDTVWPDMFAELFPIRSLRRVRVHFTGHSMGGALAVIAAARMLTHCRVGGLVTFGAPPCVDRFTARMLSTILNGKCIRVERADVVPMLLRTLYGAPGHLTYITRGGAVVERAGWWVATGDRVAVAWDSIRRRVSAALRGRIRDVFTTPRFLAGHSVVGYALALSANTAQQAGAELCRIDR</sequence>
<dbReference type="AlphaFoldDB" id="A0A5C6G1C1"/>